<name>A0A267E999_9PLAT</name>
<gene>
    <name evidence="1" type="ORF">BOX15_Mlig018401g1</name>
</gene>
<proteinExistence type="predicted"/>
<protein>
    <submittedName>
        <fullName evidence="1">Uncharacterized protein</fullName>
    </submittedName>
</protein>
<feature type="non-terminal residue" evidence="1">
    <location>
        <position position="1"/>
    </location>
</feature>
<sequence length="95" mass="10962">RTRKITLNERSYFIFAQKSKYQLQEMYAGLSYKKQYLLQITDASLKMFSDTRVKAACNRTSCVFAVKNKILTRKLGGTQAMRFCIFEIKGRASSA</sequence>
<keyword evidence="2" id="KW-1185">Reference proteome</keyword>
<organism evidence="1 2">
    <name type="scientific">Macrostomum lignano</name>
    <dbReference type="NCBI Taxonomy" id="282301"/>
    <lineage>
        <taxon>Eukaryota</taxon>
        <taxon>Metazoa</taxon>
        <taxon>Spiralia</taxon>
        <taxon>Lophotrochozoa</taxon>
        <taxon>Platyhelminthes</taxon>
        <taxon>Rhabditophora</taxon>
        <taxon>Macrostomorpha</taxon>
        <taxon>Macrostomida</taxon>
        <taxon>Macrostomidae</taxon>
        <taxon>Macrostomum</taxon>
    </lineage>
</organism>
<accession>A0A267E999</accession>
<dbReference type="EMBL" id="NIVC01002494">
    <property type="protein sequence ID" value="PAA57389.1"/>
    <property type="molecule type" value="Genomic_DNA"/>
</dbReference>
<reference evidence="1 2" key="1">
    <citation type="submission" date="2017-06" db="EMBL/GenBank/DDBJ databases">
        <title>A platform for efficient transgenesis in Macrostomum lignano, a flatworm model organism for stem cell research.</title>
        <authorList>
            <person name="Berezikov E."/>
        </authorList>
    </citation>
    <scope>NUCLEOTIDE SEQUENCE [LARGE SCALE GENOMIC DNA]</scope>
    <source>
        <strain evidence="1">DV1</strain>
        <tissue evidence="1">Whole organism</tissue>
    </source>
</reference>
<dbReference type="AlphaFoldDB" id="A0A267E999"/>
<evidence type="ECO:0000313" key="2">
    <source>
        <dbReference type="Proteomes" id="UP000215902"/>
    </source>
</evidence>
<dbReference type="Proteomes" id="UP000215902">
    <property type="component" value="Unassembled WGS sequence"/>
</dbReference>
<evidence type="ECO:0000313" key="1">
    <source>
        <dbReference type="EMBL" id="PAA57389.1"/>
    </source>
</evidence>
<comment type="caution">
    <text evidence="1">The sequence shown here is derived from an EMBL/GenBank/DDBJ whole genome shotgun (WGS) entry which is preliminary data.</text>
</comment>